<evidence type="ECO:0000256" key="1">
    <source>
        <dbReference type="SAM" id="MobiDB-lite"/>
    </source>
</evidence>
<organism evidence="2 3">
    <name type="scientific">Periplaneta americana</name>
    <name type="common">American cockroach</name>
    <name type="synonym">Blatta americana</name>
    <dbReference type="NCBI Taxonomy" id="6978"/>
    <lineage>
        <taxon>Eukaryota</taxon>
        <taxon>Metazoa</taxon>
        <taxon>Ecdysozoa</taxon>
        <taxon>Arthropoda</taxon>
        <taxon>Hexapoda</taxon>
        <taxon>Insecta</taxon>
        <taxon>Pterygota</taxon>
        <taxon>Neoptera</taxon>
        <taxon>Polyneoptera</taxon>
        <taxon>Dictyoptera</taxon>
        <taxon>Blattodea</taxon>
        <taxon>Blattoidea</taxon>
        <taxon>Blattidae</taxon>
        <taxon>Blattinae</taxon>
        <taxon>Periplaneta</taxon>
    </lineage>
</organism>
<proteinExistence type="predicted"/>
<reference evidence="2 3" key="1">
    <citation type="journal article" date="2022" name="Allergy">
        <title>Genome assembly and annotation of Periplaneta americana reveal a comprehensive cockroach allergen profile.</title>
        <authorList>
            <person name="Wang L."/>
            <person name="Xiong Q."/>
            <person name="Saelim N."/>
            <person name="Wang L."/>
            <person name="Nong W."/>
            <person name="Wan A.T."/>
            <person name="Shi M."/>
            <person name="Liu X."/>
            <person name="Cao Q."/>
            <person name="Hui J.H.L."/>
            <person name="Sookrung N."/>
            <person name="Leung T.F."/>
            <person name="Tungtrongchitr A."/>
            <person name="Tsui S.K.W."/>
        </authorList>
    </citation>
    <scope>NUCLEOTIDE SEQUENCE [LARGE SCALE GENOMIC DNA]</scope>
    <source>
        <strain evidence="2">PWHHKU_190912</strain>
    </source>
</reference>
<comment type="caution">
    <text evidence="2">The sequence shown here is derived from an EMBL/GenBank/DDBJ whole genome shotgun (WGS) entry which is preliminary data.</text>
</comment>
<feature type="region of interest" description="Disordered" evidence="1">
    <location>
        <begin position="207"/>
        <end position="229"/>
    </location>
</feature>
<gene>
    <name evidence="2" type="ORF">ANN_13374</name>
</gene>
<name>A0ABQ8TL15_PERAM</name>
<sequence>MADLCEGGNEPSVSLKGIFNVNGIGDSEMVFGEMKARIHHKLPDFRLTIGKTSEKLNQVINRSRNRTHIRMRLRQTRYCLSYAIGYFTVSIKLALCAEQNCQFSVHSSLALASSSSSLFKFTAHRTQVYRTHRLRVDAATVTDSLHVKLKSSVYVVVITEDVQNVHLLLEYRPHIDVSLTCEHDPKLQEYCVCPQNMPQFDSEGIPNQAPETNKPMILNGPTSRNREGSDQIDITTAWRSTASLRLSFHPEQKESYFGKLLNVHRPNRNDRDNMKIHTAVKFIPEPTLSEAEIAVEKQRKYKSLGIDYIPVE</sequence>
<accession>A0ABQ8TL15</accession>
<dbReference type="EMBL" id="JAJSOF020000009">
    <property type="protein sequence ID" value="KAJ4446677.1"/>
    <property type="molecule type" value="Genomic_DNA"/>
</dbReference>
<keyword evidence="3" id="KW-1185">Reference proteome</keyword>
<protein>
    <submittedName>
        <fullName evidence="2">Uncharacterized protein</fullName>
    </submittedName>
</protein>
<evidence type="ECO:0000313" key="3">
    <source>
        <dbReference type="Proteomes" id="UP001148838"/>
    </source>
</evidence>
<evidence type="ECO:0000313" key="2">
    <source>
        <dbReference type="EMBL" id="KAJ4446677.1"/>
    </source>
</evidence>
<dbReference type="Proteomes" id="UP001148838">
    <property type="component" value="Unassembled WGS sequence"/>
</dbReference>